<proteinExistence type="predicted"/>
<dbReference type="Gene3D" id="1.10.287.950">
    <property type="entry name" value="Methyl-accepting chemotaxis protein"/>
    <property type="match status" value="2"/>
</dbReference>
<dbReference type="PANTHER" id="PTHR32089">
    <property type="entry name" value="METHYL-ACCEPTING CHEMOTAXIS PROTEIN MCPB"/>
    <property type="match status" value="1"/>
</dbReference>
<dbReference type="EMBL" id="BJZV01000032">
    <property type="protein sequence ID" value="GEP12201.1"/>
    <property type="molecule type" value="Genomic_DNA"/>
</dbReference>
<feature type="domain" description="Methyl-accepting transducer" evidence="4">
    <location>
        <begin position="22"/>
        <end position="279"/>
    </location>
</feature>
<dbReference type="PANTHER" id="PTHR32089:SF112">
    <property type="entry name" value="LYSOZYME-LIKE PROTEIN-RELATED"/>
    <property type="match status" value="1"/>
</dbReference>
<reference evidence="5 6" key="1">
    <citation type="submission" date="2019-07" db="EMBL/GenBank/DDBJ databases">
        <title>Whole genome shotgun sequence of Methylobacterium gnaphalii NBRC 107716.</title>
        <authorList>
            <person name="Hosoyama A."/>
            <person name="Uohara A."/>
            <person name="Ohji S."/>
            <person name="Ichikawa N."/>
        </authorList>
    </citation>
    <scope>NUCLEOTIDE SEQUENCE [LARGE SCALE GENOMIC DNA]</scope>
    <source>
        <strain evidence="5 6">NBRC 107716</strain>
    </source>
</reference>
<evidence type="ECO:0000256" key="3">
    <source>
        <dbReference type="SAM" id="MobiDB-lite"/>
    </source>
</evidence>
<feature type="domain" description="Methyl-accepting transducer" evidence="4">
    <location>
        <begin position="336"/>
        <end position="607"/>
    </location>
</feature>
<dbReference type="PROSITE" id="PS50111">
    <property type="entry name" value="CHEMOTAXIS_TRANSDUC_2"/>
    <property type="match status" value="2"/>
</dbReference>
<dbReference type="GO" id="GO:0016020">
    <property type="term" value="C:membrane"/>
    <property type="evidence" value="ECO:0007669"/>
    <property type="project" value="InterPro"/>
</dbReference>
<sequence length="618" mass="63098">MQAASTPPGRSRERSRARRQKAAERLAAATEELAAGVTQASSAAEELRRSMEQIASGAEEAAGAAQESVAAVADIVGRLSEARMRANASRQSTTAFQTLLAETGVQVTSSVAAVQANSQRQSASVTLIEELDRAAASIGEITGTVEHVSDQTNLLALNAAIEAARAGEHGRGFAVVADEVRALAETSEASAAEVRTLAEAIRSEVRGIGEIIRAAARTAAADAEVGGRVTERLEQARSELGRLAEGSQAILSAAVEAEMVIQEAQRGAEQIAAAAEEQAAAAGQAQQAVAQQVQSLEQSQSTAQTLAGLADDLTGSGSVQERAEEVSSAAEELSATVQELSGAAAEILAAVDQINRGTGIQSAAAQQSSAAMAQVERSATVFTSNATIAREGVARIGATLREVRLAVGSLADGVGLSLQETRACLDRIGELEGSNRRIEKIVSSIAIVAVQVNMLAVSGAIEAARTGEGGRGFSVVSNEIRALARDAAANADRILDTVRDIQGGVAAVRRALEQVSAASEAEAQRSQGLLATLTAVENDVARLEAGNADVLSGAKAIVSAARDALKGSQQIAAAAEQANRAASEAATAARQQSRGAEDLAASIEEIAALADELQVADA</sequence>
<protein>
    <submittedName>
        <fullName evidence="5">Chemotaxis protein</fullName>
    </submittedName>
</protein>
<evidence type="ECO:0000259" key="4">
    <source>
        <dbReference type="PROSITE" id="PS50111"/>
    </source>
</evidence>
<dbReference type="Pfam" id="PF00015">
    <property type="entry name" value="MCPsignal"/>
    <property type="match status" value="2"/>
</dbReference>
<dbReference type="SUPFAM" id="SSF58104">
    <property type="entry name" value="Methyl-accepting chemotaxis protein (MCP) signaling domain"/>
    <property type="match status" value="2"/>
</dbReference>
<accession>A0A512JQI9</accession>
<dbReference type="SMART" id="SM00283">
    <property type="entry name" value="MA"/>
    <property type="match status" value="2"/>
</dbReference>
<evidence type="ECO:0000256" key="2">
    <source>
        <dbReference type="PROSITE-ProRule" id="PRU00284"/>
    </source>
</evidence>
<dbReference type="GO" id="GO:0007165">
    <property type="term" value="P:signal transduction"/>
    <property type="evidence" value="ECO:0007669"/>
    <property type="project" value="UniProtKB-KW"/>
</dbReference>
<dbReference type="AlphaFoldDB" id="A0A512JQI9"/>
<organism evidence="5 6">
    <name type="scientific">Methylobacterium gnaphalii</name>
    <dbReference type="NCBI Taxonomy" id="1010610"/>
    <lineage>
        <taxon>Bacteria</taxon>
        <taxon>Pseudomonadati</taxon>
        <taxon>Pseudomonadota</taxon>
        <taxon>Alphaproteobacteria</taxon>
        <taxon>Hyphomicrobiales</taxon>
        <taxon>Methylobacteriaceae</taxon>
        <taxon>Methylobacterium</taxon>
    </lineage>
</organism>
<keyword evidence="6" id="KW-1185">Reference proteome</keyword>
<evidence type="ECO:0000256" key="1">
    <source>
        <dbReference type="ARBA" id="ARBA00023224"/>
    </source>
</evidence>
<gene>
    <name evidence="5" type="ORF">MGN01_40460</name>
</gene>
<comment type="caution">
    <text evidence="5">The sequence shown here is derived from an EMBL/GenBank/DDBJ whole genome shotgun (WGS) entry which is preliminary data.</text>
</comment>
<dbReference type="InterPro" id="IPR004089">
    <property type="entry name" value="MCPsignal_dom"/>
</dbReference>
<evidence type="ECO:0000313" key="5">
    <source>
        <dbReference type="EMBL" id="GEP12201.1"/>
    </source>
</evidence>
<name>A0A512JQI9_9HYPH</name>
<dbReference type="Proteomes" id="UP000321750">
    <property type="component" value="Unassembled WGS sequence"/>
</dbReference>
<evidence type="ECO:0000313" key="6">
    <source>
        <dbReference type="Proteomes" id="UP000321750"/>
    </source>
</evidence>
<feature type="region of interest" description="Disordered" evidence="3">
    <location>
        <begin position="1"/>
        <end position="27"/>
    </location>
</feature>
<keyword evidence="1 2" id="KW-0807">Transducer</keyword>